<accession>A0A1I4L108</accession>
<evidence type="ECO:0008006" key="3">
    <source>
        <dbReference type="Google" id="ProtNLM"/>
    </source>
</evidence>
<protein>
    <recommendedName>
        <fullName evidence="3">Pentapeptide repeat-containing protein</fullName>
    </recommendedName>
</protein>
<dbReference type="Gene3D" id="2.160.20.10">
    <property type="entry name" value="Single-stranded right-handed beta-helix, Pectin lyase-like"/>
    <property type="match status" value="1"/>
</dbReference>
<dbReference type="EMBL" id="FOTI01000035">
    <property type="protein sequence ID" value="SFL84509.1"/>
    <property type="molecule type" value="Genomic_DNA"/>
</dbReference>
<dbReference type="OrthoDB" id="9803285at2"/>
<dbReference type="Proteomes" id="UP000199006">
    <property type="component" value="Unassembled WGS sequence"/>
</dbReference>
<dbReference type="RefSeq" id="WP_089862224.1">
    <property type="nucleotide sequence ID" value="NZ_FOTI01000035.1"/>
</dbReference>
<proteinExistence type="predicted"/>
<dbReference type="SUPFAM" id="SSF51126">
    <property type="entry name" value="Pectin lyase-like"/>
    <property type="match status" value="2"/>
</dbReference>
<dbReference type="InterPro" id="IPR011050">
    <property type="entry name" value="Pectin_lyase_fold/virulence"/>
</dbReference>
<name>A0A1I4L108_9FIRM</name>
<dbReference type="InterPro" id="IPR012334">
    <property type="entry name" value="Pectin_lyas_fold"/>
</dbReference>
<evidence type="ECO:0000313" key="2">
    <source>
        <dbReference type="Proteomes" id="UP000199006"/>
    </source>
</evidence>
<gene>
    <name evidence="1" type="ORF">SAMN02983006_02183</name>
</gene>
<organism evidence="1 2">
    <name type="scientific">Halanaerobium salsuginis</name>
    <dbReference type="NCBI Taxonomy" id="29563"/>
    <lineage>
        <taxon>Bacteria</taxon>
        <taxon>Bacillati</taxon>
        <taxon>Bacillota</taxon>
        <taxon>Clostridia</taxon>
        <taxon>Halanaerobiales</taxon>
        <taxon>Halanaerobiaceae</taxon>
        <taxon>Halanaerobium</taxon>
    </lineage>
</organism>
<evidence type="ECO:0000313" key="1">
    <source>
        <dbReference type="EMBL" id="SFL84509.1"/>
    </source>
</evidence>
<dbReference type="STRING" id="29563.SAMN02983006_02183"/>
<dbReference type="Pfam" id="PF12541">
    <property type="entry name" value="DUF3737"/>
    <property type="match status" value="1"/>
</dbReference>
<dbReference type="InterPro" id="IPR022208">
    <property type="entry name" value="DUF3737"/>
</dbReference>
<keyword evidence="2" id="KW-1185">Reference proteome</keyword>
<reference evidence="1 2" key="1">
    <citation type="submission" date="2016-10" db="EMBL/GenBank/DDBJ databases">
        <authorList>
            <person name="de Groot N.N."/>
        </authorList>
    </citation>
    <scope>NUCLEOTIDE SEQUENCE [LARGE SCALE GENOMIC DNA]</scope>
    <source>
        <strain evidence="1 2">ATCC 51327</strain>
    </source>
</reference>
<sequence>MQEIKEEVLTGERALFRSDNLEISYSTFLNGESPLKESSNLKLKNNLFKWKYPLWYCNNVEVENTTFFEMARAGIWYTKNISLRNCTIEAPKNFRRAENIRLEQVNLSNAAETLWNCNNAYLKEVTAQGDYFAMNSKNLKIDEFSLVGNYSFDGCKDIEISNSKLLSKDAFWNCENVTVTDSFISGEYIGWNSRNLTFINCTIESLQGFCYIENLTLINCTLLNTNLAFEYSTVDVQVNSKIDSIKNPAAGRIEARKIDQVILDKTEIEPAKTEIISIEIDKDNKTSHLDLKVIR</sequence>
<dbReference type="AlphaFoldDB" id="A0A1I4L108"/>